<reference evidence="6" key="1">
    <citation type="submission" date="2018-06" db="EMBL/GenBank/DDBJ databases">
        <authorList>
            <person name="Zhirakovskaya E."/>
        </authorList>
    </citation>
    <scope>NUCLEOTIDE SEQUENCE</scope>
</reference>
<dbReference type="PANTHER" id="PTHR43369">
    <property type="entry name" value="PHOSPHORIBOSYLGLYCINAMIDE FORMYLTRANSFERASE"/>
    <property type="match status" value="1"/>
</dbReference>
<dbReference type="InterPro" id="IPR036477">
    <property type="entry name" value="Formyl_transf_N_sf"/>
</dbReference>
<protein>
    <recommendedName>
        <fullName evidence="2">phosphoribosylglycinamide formyltransferase 1</fullName>
        <ecNumber evidence="2">2.1.2.2</ecNumber>
    </recommendedName>
</protein>
<proteinExistence type="inferred from homology"/>
<dbReference type="SUPFAM" id="SSF53328">
    <property type="entry name" value="Formyltransferase"/>
    <property type="match status" value="1"/>
</dbReference>
<sequence length="218" mass="24197">MTTPIKIVVLISGNGSNLQAIIDEIKSGKLNAHITCVISNRADAGGLQRATAANINTQVLDHKLFDSREAFDQALMEKIDQAHPELVVLAGFMRILSDPFVKHYIGRMINIHPSLLPKHQGLNTHQRVLEAGETEHGATVHYVIPELDSGPIILQARVPVLANDDASQLANRVREIEHKIYPESIRRIATSQVTFSKGVVYYNQQPISVKQQQFNLSQ</sequence>
<evidence type="ECO:0000313" key="6">
    <source>
        <dbReference type="EMBL" id="VAW95919.1"/>
    </source>
</evidence>
<feature type="domain" description="Formyl transferase N-terminal" evidence="5">
    <location>
        <begin position="6"/>
        <end position="184"/>
    </location>
</feature>
<gene>
    <name evidence="6" type="ORF">MNBD_GAMMA21-1585</name>
</gene>
<dbReference type="PANTHER" id="PTHR43369:SF2">
    <property type="entry name" value="PHOSPHORIBOSYLGLYCINAMIDE FORMYLTRANSFERASE"/>
    <property type="match status" value="1"/>
</dbReference>
<evidence type="ECO:0000256" key="4">
    <source>
        <dbReference type="ARBA" id="ARBA00022755"/>
    </source>
</evidence>
<evidence type="ECO:0000259" key="5">
    <source>
        <dbReference type="Pfam" id="PF00551"/>
    </source>
</evidence>
<dbReference type="CDD" id="cd08645">
    <property type="entry name" value="FMT_core_GART"/>
    <property type="match status" value="1"/>
</dbReference>
<dbReference type="NCBIfam" id="TIGR00639">
    <property type="entry name" value="PurN"/>
    <property type="match status" value="1"/>
</dbReference>
<name>A0A3B1ACA5_9ZZZZ</name>
<dbReference type="HAMAP" id="MF_01930">
    <property type="entry name" value="PurN"/>
    <property type="match status" value="1"/>
</dbReference>
<dbReference type="InterPro" id="IPR004607">
    <property type="entry name" value="GART"/>
</dbReference>
<dbReference type="EC" id="2.1.2.2" evidence="2"/>
<dbReference type="GO" id="GO:0006189">
    <property type="term" value="P:'de novo' IMP biosynthetic process"/>
    <property type="evidence" value="ECO:0007669"/>
    <property type="project" value="InterPro"/>
</dbReference>
<dbReference type="EMBL" id="UOFR01000034">
    <property type="protein sequence ID" value="VAW95919.1"/>
    <property type="molecule type" value="Genomic_DNA"/>
</dbReference>
<dbReference type="Pfam" id="PF00551">
    <property type="entry name" value="Formyl_trans_N"/>
    <property type="match status" value="1"/>
</dbReference>
<dbReference type="GO" id="GO:0005829">
    <property type="term" value="C:cytosol"/>
    <property type="evidence" value="ECO:0007669"/>
    <property type="project" value="TreeGrafter"/>
</dbReference>
<comment type="pathway">
    <text evidence="1">Purine metabolism; IMP biosynthesis via de novo pathway; N(2)-formyl-N(1)-(5-phospho-D-ribosyl)glycinamide from N(1)-(5-phospho-D-ribosyl)glycinamide (10-formyl THF route): step 1/1.</text>
</comment>
<organism evidence="6">
    <name type="scientific">hydrothermal vent metagenome</name>
    <dbReference type="NCBI Taxonomy" id="652676"/>
    <lineage>
        <taxon>unclassified sequences</taxon>
        <taxon>metagenomes</taxon>
        <taxon>ecological metagenomes</taxon>
    </lineage>
</organism>
<keyword evidence="3 6" id="KW-0808">Transferase</keyword>
<evidence type="ECO:0000256" key="2">
    <source>
        <dbReference type="ARBA" id="ARBA00012254"/>
    </source>
</evidence>
<keyword evidence="4" id="KW-0658">Purine biosynthesis</keyword>
<dbReference type="InterPro" id="IPR002376">
    <property type="entry name" value="Formyl_transf_N"/>
</dbReference>
<dbReference type="Gene3D" id="3.40.50.170">
    <property type="entry name" value="Formyl transferase, N-terminal domain"/>
    <property type="match status" value="1"/>
</dbReference>
<accession>A0A3B1ACA5</accession>
<dbReference type="AlphaFoldDB" id="A0A3B1ACA5"/>
<evidence type="ECO:0000256" key="1">
    <source>
        <dbReference type="ARBA" id="ARBA00005054"/>
    </source>
</evidence>
<dbReference type="GO" id="GO:0004644">
    <property type="term" value="F:phosphoribosylglycinamide formyltransferase activity"/>
    <property type="evidence" value="ECO:0007669"/>
    <property type="project" value="UniProtKB-EC"/>
</dbReference>
<evidence type="ECO:0000256" key="3">
    <source>
        <dbReference type="ARBA" id="ARBA00022679"/>
    </source>
</evidence>